<dbReference type="PANTHER" id="PTHR47718">
    <property type="entry name" value="OS01G0519700 PROTEIN"/>
    <property type="match status" value="1"/>
</dbReference>
<evidence type="ECO:0000313" key="3">
    <source>
        <dbReference type="EMBL" id="GJT47934.1"/>
    </source>
</evidence>
<gene>
    <name evidence="3" type="ORF">Tco_0974091</name>
</gene>
<dbReference type="PANTHER" id="PTHR47718:SF12">
    <property type="entry name" value="PROTEIN FAR1-RELATED SEQUENCE"/>
    <property type="match status" value="1"/>
</dbReference>
<feature type="region of interest" description="Disordered" evidence="1">
    <location>
        <begin position="1"/>
        <end position="50"/>
    </location>
</feature>
<feature type="compositionally biased region" description="Acidic residues" evidence="1">
    <location>
        <begin position="418"/>
        <end position="436"/>
    </location>
</feature>
<dbReference type="Pfam" id="PF10551">
    <property type="entry name" value="MULE"/>
    <property type="match status" value="1"/>
</dbReference>
<keyword evidence="4" id="KW-1185">Reference proteome</keyword>
<protein>
    <submittedName>
        <fullName evidence="3">Protein FAR1-related sequence 5</fullName>
    </submittedName>
</protein>
<evidence type="ECO:0000256" key="1">
    <source>
        <dbReference type="SAM" id="MobiDB-lite"/>
    </source>
</evidence>
<sequence>MAFKSISKKRRGRRVSITISMSDDEEQQKNKRMKKLHDRPSKTAKSKGDSDAQMLIHKMENRKKYISDFLFDYLIENAELTAIFWADEVSKYNYREFGDVVSFDATFKTNKYKMVFVPFTAIDNHRKCVTVAAGLLKNETIKSYIWLLKAFIKAFGKAPSIVVTDQDGAMRNAIEAEFGGSKHRLCMWHITQKLPAKICAKIYDETDFKEKLNKIVWNMYIAPEEFEYRWGKLMEEFNLENHKWLTKMFNIRSTWIPAYFIDSPLCGLMRTTSRCCGTYEMNANVEMIPQQYILSRWTKILPITYCSLEQKKHYGGRMCVVENYGNEATSIVDHCNTTDNLEQLVGVLKPPVVDVNNPTVGVANGEKSCVSRVEIENSNVKKVEVGQEEVLVQKEVCQEEVVVQKEVCQEEVVQENVDLSEDEEELSEEDEELIHE</sequence>
<name>A0ABQ5EAN6_9ASTR</name>
<reference evidence="3" key="2">
    <citation type="submission" date="2022-01" db="EMBL/GenBank/DDBJ databases">
        <authorList>
            <person name="Yamashiro T."/>
            <person name="Shiraishi A."/>
            <person name="Satake H."/>
            <person name="Nakayama K."/>
        </authorList>
    </citation>
    <scope>NUCLEOTIDE SEQUENCE</scope>
</reference>
<proteinExistence type="predicted"/>
<organism evidence="3 4">
    <name type="scientific">Tanacetum coccineum</name>
    <dbReference type="NCBI Taxonomy" id="301880"/>
    <lineage>
        <taxon>Eukaryota</taxon>
        <taxon>Viridiplantae</taxon>
        <taxon>Streptophyta</taxon>
        <taxon>Embryophyta</taxon>
        <taxon>Tracheophyta</taxon>
        <taxon>Spermatophyta</taxon>
        <taxon>Magnoliopsida</taxon>
        <taxon>eudicotyledons</taxon>
        <taxon>Gunneridae</taxon>
        <taxon>Pentapetalae</taxon>
        <taxon>asterids</taxon>
        <taxon>campanulids</taxon>
        <taxon>Asterales</taxon>
        <taxon>Asteraceae</taxon>
        <taxon>Asteroideae</taxon>
        <taxon>Anthemideae</taxon>
        <taxon>Anthemidinae</taxon>
        <taxon>Tanacetum</taxon>
    </lineage>
</organism>
<dbReference type="InterPro" id="IPR018289">
    <property type="entry name" value="MULE_transposase_dom"/>
</dbReference>
<reference evidence="3" key="1">
    <citation type="journal article" date="2022" name="Int. J. Mol. Sci.">
        <title>Draft Genome of Tanacetum Coccineum: Genomic Comparison of Closely Related Tanacetum-Family Plants.</title>
        <authorList>
            <person name="Yamashiro T."/>
            <person name="Shiraishi A."/>
            <person name="Nakayama K."/>
            <person name="Satake H."/>
        </authorList>
    </citation>
    <scope>NUCLEOTIDE SEQUENCE</scope>
</reference>
<dbReference type="Proteomes" id="UP001151760">
    <property type="component" value="Unassembled WGS sequence"/>
</dbReference>
<evidence type="ECO:0000259" key="2">
    <source>
        <dbReference type="Pfam" id="PF10551"/>
    </source>
</evidence>
<dbReference type="EMBL" id="BQNB010016110">
    <property type="protein sequence ID" value="GJT47934.1"/>
    <property type="molecule type" value="Genomic_DNA"/>
</dbReference>
<feature type="domain" description="MULE transposase" evidence="2">
    <location>
        <begin position="100"/>
        <end position="193"/>
    </location>
</feature>
<feature type="region of interest" description="Disordered" evidence="1">
    <location>
        <begin position="415"/>
        <end position="436"/>
    </location>
</feature>
<comment type="caution">
    <text evidence="3">The sequence shown here is derived from an EMBL/GenBank/DDBJ whole genome shotgun (WGS) entry which is preliminary data.</text>
</comment>
<feature type="compositionally biased region" description="Basic residues" evidence="1">
    <location>
        <begin position="1"/>
        <end position="14"/>
    </location>
</feature>
<accession>A0ABQ5EAN6</accession>
<feature type="compositionally biased region" description="Basic and acidic residues" evidence="1">
    <location>
        <begin position="38"/>
        <end position="50"/>
    </location>
</feature>
<evidence type="ECO:0000313" key="4">
    <source>
        <dbReference type="Proteomes" id="UP001151760"/>
    </source>
</evidence>